<dbReference type="AlphaFoldDB" id="A0AAD7EJE0"/>
<reference evidence="3" key="1">
    <citation type="submission" date="2023-03" db="EMBL/GenBank/DDBJ databases">
        <title>Massive genome expansion in bonnet fungi (Mycena s.s.) driven by repeated elements and novel gene families across ecological guilds.</title>
        <authorList>
            <consortium name="Lawrence Berkeley National Laboratory"/>
            <person name="Harder C.B."/>
            <person name="Miyauchi S."/>
            <person name="Viragh M."/>
            <person name="Kuo A."/>
            <person name="Thoen E."/>
            <person name="Andreopoulos B."/>
            <person name="Lu D."/>
            <person name="Skrede I."/>
            <person name="Drula E."/>
            <person name="Henrissat B."/>
            <person name="Morin E."/>
            <person name="Kohler A."/>
            <person name="Barry K."/>
            <person name="LaButti K."/>
            <person name="Morin E."/>
            <person name="Salamov A."/>
            <person name="Lipzen A."/>
            <person name="Mereny Z."/>
            <person name="Hegedus B."/>
            <person name="Baldrian P."/>
            <person name="Stursova M."/>
            <person name="Weitz H."/>
            <person name="Taylor A."/>
            <person name="Grigoriev I.V."/>
            <person name="Nagy L.G."/>
            <person name="Martin F."/>
            <person name="Kauserud H."/>
        </authorList>
    </citation>
    <scope>NUCLEOTIDE SEQUENCE</scope>
    <source>
        <strain evidence="3">CBHHK002</strain>
    </source>
</reference>
<evidence type="ECO:0000256" key="1">
    <source>
        <dbReference type="SAM" id="MobiDB-lite"/>
    </source>
</evidence>
<comment type="caution">
    <text evidence="3">The sequence shown here is derived from an EMBL/GenBank/DDBJ whole genome shotgun (WGS) entry which is preliminary data.</text>
</comment>
<dbReference type="EMBL" id="JARIHO010000038">
    <property type="protein sequence ID" value="KAJ7328681.1"/>
    <property type="molecule type" value="Genomic_DNA"/>
</dbReference>
<accession>A0AAD7EJE0</accession>
<feature type="region of interest" description="Disordered" evidence="1">
    <location>
        <begin position="1"/>
        <end position="51"/>
    </location>
</feature>
<keyword evidence="4" id="KW-1185">Reference proteome</keyword>
<organism evidence="3 4">
    <name type="scientific">Mycena albidolilacea</name>
    <dbReference type="NCBI Taxonomy" id="1033008"/>
    <lineage>
        <taxon>Eukaryota</taxon>
        <taxon>Fungi</taxon>
        <taxon>Dikarya</taxon>
        <taxon>Basidiomycota</taxon>
        <taxon>Agaricomycotina</taxon>
        <taxon>Agaricomycetes</taxon>
        <taxon>Agaricomycetidae</taxon>
        <taxon>Agaricales</taxon>
        <taxon>Marasmiineae</taxon>
        <taxon>Mycenaceae</taxon>
        <taxon>Mycena</taxon>
    </lineage>
</organism>
<sequence length="555" mass="63103">MNSSQNPTPNLGRIVRSYTKKAPLDPNPTIPAPPPNHDLYRPEPSSWTPAPSTFVSPDHDFSHVQQRLRAATRTADEILECKFRAMDDFLQNYPFDSIGDFLSVLFYNRPHGESDPRGVTHAIAVAQFLRGRTDIKIYPAKDSSRLPEREMMFCTTREAGTIHHARPFISTWAAKLVAAEARKQIGRATRDDPEDPDARVQLRASTNGRGKASVHVVTWDDFKNFSIQRLAETFRLKLSLPMFLSQYMSAPKEKGAFIVRKRRPYPMIQVAAISSFIITRNQYATGHMAMLLGIWHFVCKSHVDVKRVYCRFGNTVADTTARAALRSMTADGMGKMRADTQDANTRGETEHFLLLDNVQEYDRVYEPGLGLQNRLKVGTAGTKVKLQPCAPGAFDARDYYARVARKERRTMTVTSIFADIDWNHEQRVRRLHWVRVLADFIPQLHSLRKDITALFRTAPIARRRMPDDQPPTECQPLMLNSERETESQGMSSDTYNDCRTAKNIVSVENCRYEILLYGAKSIRPFRNHLLDDDANCFAAEFILPADSGRHRSVVA</sequence>
<name>A0AAD7EJE0_9AGAR</name>
<evidence type="ECO:0000313" key="4">
    <source>
        <dbReference type="Proteomes" id="UP001218218"/>
    </source>
</evidence>
<evidence type="ECO:0000259" key="2">
    <source>
        <dbReference type="Pfam" id="PF20231"/>
    </source>
</evidence>
<feature type="compositionally biased region" description="Pro residues" evidence="1">
    <location>
        <begin position="25"/>
        <end position="36"/>
    </location>
</feature>
<proteinExistence type="predicted"/>
<feature type="domain" description="DUF6589" evidence="2">
    <location>
        <begin position="407"/>
        <end position="491"/>
    </location>
</feature>
<dbReference type="InterPro" id="IPR046496">
    <property type="entry name" value="DUF6589"/>
</dbReference>
<dbReference type="Pfam" id="PF20231">
    <property type="entry name" value="DUF6589"/>
    <property type="match status" value="1"/>
</dbReference>
<dbReference type="Proteomes" id="UP001218218">
    <property type="component" value="Unassembled WGS sequence"/>
</dbReference>
<protein>
    <recommendedName>
        <fullName evidence="2">DUF6589 domain-containing protein</fullName>
    </recommendedName>
</protein>
<evidence type="ECO:0000313" key="3">
    <source>
        <dbReference type="EMBL" id="KAJ7328681.1"/>
    </source>
</evidence>
<gene>
    <name evidence="3" type="ORF">DFH08DRAFT_940394</name>
</gene>